<dbReference type="Pfam" id="PF01590">
    <property type="entry name" value="GAF"/>
    <property type="match status" value="1"/>
</dbReference>
<reference evidence="7 8" key="1">
    <citation type="submission" date="2018-06" db="EMBL/GenBank/DDBJ databases">
        <authorList>
            <consortium name="Pathogen Informatics"/>
            <person name="Doyle S."/>
        </authorList>
    </citation>
    <scope>NUCLEOTIDE SEQUENCE [LARGE SCALE GENOMIC DNA]</scope>
    <source>
        <strain evidence="7 8">NCTC11842</strain>
    </source>
</reference>
<dbReference type="Gene3D" id="3.30.70.270">
    <property type="match status" value="1"/>
</dbReference>
<dbReference type="InterPro" id="IPR000160">
    <property type="entry name" value="GGDEF_dom"/>
</dbReference>
<organism evidence="7 8">
    <name type="scientific">Pseudomonas luteola</name>
    <dbReference type="NCBI Taxonomy" id="47886"/>
    <lineage>
        <taxon>Bacteria</taxon>
        <taxon>Pseudomonadati</taxon>
        <taxon>Pseudomonadota</taxon>
        <taxon>Gammaproteobacteria</taxon>
        <taxon>Pseudomonadales</taxon>
        <taxon>Pseudomonadaceae</taxon>
        <taxon>Pseudomonas</taxon>
    </lineage>
</organism>
<dbReference type="InterPro" id="IPR029016">
    <property type="entry name" value="GAF-like_dom_sf"/>
</dbReference>
<dbReference type="InterPro" id="IPR035965">
    <property type="entry name" value="PAS-like_dom_sf"/>
</dbReference>
<dbReference type="GO" id="GO:0005886">
    <property type="term" value="C:plasma membrane"/>
    <property type="evidence" value="ECO:0007669"/>
    <property type="project" value="UniProtKB-SubCell"/>
</dbReference>
<dbReference type="AlphaFoldDB" id="A0A2X2E031"/>
<dbReference type="PANTHER" id="PTHR44757">
    <property type="entry name" value="DIGUANYLATE CYCLASE DGCP"/>
    <property type="match status" value="1"/>
</dbReference>
<dbReference type="InterPro" id="IPR000014">
    <property type="entry name" value="PAS"/>
</dbReference>
<dbReference type="InterPro" id="IPR003018">
    <property type="entry name" value="GAF"/>
</dbReference>
<dbReference type="Pfam" id="PF08447">
    <property type="entry name" value="PAS_3"/>
    <property type="match status" value="1"/>
</dbReference>
<comment type="cofactor">
    <cofactor evidence="1">
        <name>Mg(2+)</name>
        <dbReference type="ChEBI" id="CHEBI:18420"/>
    </cofactor>
</comment>
<name>A0A2X2E031_PSELU</name>
<dbReference type="EC" id="3.1.4.52" evidence="7"/>
<dbReference type="PROSITE" id="PS50113">
    <property type="entry name" value="PAC"/>
    <property type="match status" value="1"/>
</dbReference>
<dbReference type="PANTHER" id="PTHR44757:SF2">
    <property type="entry name" value="BIOFILM ARCHITECTURE MAINTENANCE PROTEIN MBAA"/>
    <property type="match status" value="1"/>
</dbReference>
<evidence type="ECO:0000256" key="3">
    <source>
        <dbReference type="ARBA" id="ARBA00022777"/>
    </source>
</evidence>
<dbReference type="Pfam" id="PF00990">
    <property type="entry name" value="GGDEF"/>
    <property type="match status" value="1"/>
</dbReference>
<feature type="domain" description="PAS" evidence="4">
    <location>
        <begin position="326"/>
        <end position="396"/>
    </location>
</feature>
<dbReference type="SUPFAM" id="SSF55073">
    <property type="entry name" value="Nucleotide cyclase"/>
    <property type="match status" value="1"/>
</dbReference>
<dbReference type="FunFam" id="3.30.70.270:FF:000001">
    <property type="entry name" value="Diguanylate cyclase domain protein"/>
    <property type="match status" value="1"/>
</dbReference>
<evidence type="ECO:0000256" key="2">
    <source>
        <dbReference type="ARBA" id="ARBA00004533"/>
    </source>
</evidence>
<dbReference type="InterPro" id="IPR013656">
    <property type="entry name" value="PAS_4"/>
</dbReference>
<evidence type="ECO:0000259" key="5">
    <source>
        <dbReference type="PROSITE" id="PS50113"/>
    </source>
</evidence>
<dbReference type="GO" id="GO:0004673">
    <property type="term" value="F:protein histidine kinase activity"/>
    <property type="evidence" value="ECO:0007669"/>
    <property type="project" value="UniProtKB-EC"/>
</dbReference>
<dbReference type="GO" id="GO:0071111">
    <property type="term" value="F:cyclic-guanylate-specific phosphodiesterase activity"/>
    <property type="evidence" value="ECO:0007669"/>
    <property type="project" value="UniProtKB-EC"/>
</dbReference>
<keyword evidence="7" id="KW-0378">Hydrolase</keyword>
<dbReference type="SMART" id="SM00267">
    <property type="entry name" value="GGDEF"/>
    <property type="match status" value="1"/>
</dbReference>
<dbReference type="Gene3D" id="3.30.450.40">
    <property type="match status" value="1"/>
</dbReference>
<dbReference type="NCBIfam" id="TIGR00229">
    <property type="entry name" value="sensory_box"/>
    <property type="match status" value="2"/>
</dbReference>
<dbReference type="SUPFAM" id="SSF55781">
    <property type="entry name" value="GAF domain-like"/>
    <property type="match status" value="1"/>
</dbReference>
<dbReference type="Pfam" id="PF08448">
    <property type="entry name" value="PAS_4"/>
    <property type="match status" value="1"/>
</dbReference>
<feature type="domain" description="GGDEF" evidence="6">
    <location>
        <begin position="480"/>
        <end position="614"/>
    </location>
</feature>
<dbReference type="InterPro" id="IPR001610">
    <property type="entry name" value="PAC"/>
</dbReference>
<evidence type="ECO:0000259" key="6">
    <source>
        <dbReference type="PROSITE" id="PS50887"/>
    </source>
</evidence>
<accession>A0A2X2E031</accession>
<proteinExistence type="predicted"/>
<dbReference type="SMART" id="SM00086">
    <property type="entry name" value="PAC"/>
    <property type="match status" value="2"/>
</dbReference>
<dbReference type="NCBIfam" id="TIGR00254">
    <property type="entry name" value="GGDEF"/>
    <property type="match status" value="1"/>
</dbReference>
<dbReference type="CDD" id="cd01949">
    <property type="entry name" value="GGDEF"/>
    <property type="match status" value="1"/>
</dbReference>
<dbReference type="InterPro" id="IPR052155">
    <property type="entry name" value="Biofilm_reg_signaling"/>
</dbReference>
<dbReference type="Proteomes" id="UP000250443">
    <property type="component" value="Unassembled WGS sequence"/>
</dbReference>
<feature type="domain" description="PAS" evidence="4">
    <location>
        <begin position="181"/>
        <end position="251"/>
    </location>
</feature>
<protein>
    <submittedName>
        <fullName evidence="7">Multi-sensor signal transduction histidine kinase</fullName>
        <ecNumber evidence="7">2.7.13.3</ecNumber>
        <ecNumber evidence="7">3.1.4.52</ecNumber>
    </submittedName>
</protein>
<dbReference type="InterPro" id="IPR043128">
    <property type="entry name" value="Rev_trsase/Diguanyl_cyclase"/>
</dbReference>
<dbReference type="PROSITE" id="PS50887">
    <property type="entry name" value="GGDEF"/>
    <property type="match status" value="1"/>
</dbReference>
<keyword evidence="7" id="KW-0808">Transferase</keyword>
<feature type="domain" description="PAC" evidence="5">
    <location>
        <begin position="255"/>
        <end position="307"/>
    </location>
</feature>
<dbReference type="Gene3D" id="3.30.450.20">
    <property type="entry name" value="PAS domain"/>
    <property type="match status" value="2"/>
</dbReference>
<gene>
    <name evidence="7" type="primary">gmr_1</name>
    <name evidence="7" type="ORF">NCTC11842_00355</name>
</gene>
<evidence type="ECO:0000313" key="8">
    <source>
        <dbReference type="Proteomes" id="UP000250443"/>
    </source>
</evidence>
<comment type="subcellular location">
    <subcellularLocation>
        <location evidence="2">Cell inner membrane</location>
    </subcellularLocation>
</comment>
<dbReference type="InterPro" id="IPR029787">
    <property type="entry name" value="Nucleotide_cyclase"/>
</dbReference>
<dbReference type="PROSITE" id="PS50112">
    <property type="entry name" value="PAS"/>
    <property type="match status" value="2"/>
</dbReference>
<dbReference type="EMBL" id="UAUF01000002">
    <property type="protein sequence ID" value="SPZ00210.1"/>
    <property type="molecule type" value="Genomic_DNA"/>
</dbReference>
<evidence type="ECO:0000259" key="4">
    <source>
        <dbReference type="PROSITE" id="PS50112"/>
    </source>
</evidence>
<keyword evidence="3 7" id="KW-0418">Kinase</keyword>
<dbReference type="InterPro" id="IPR013655">
    <property type="entry name" value="PAS_fold_3"/>
</dbReference>
<dbReference type="SUPFAM" id="SSF55785">
    <property type="entry name" value="PYP-like sensor domain (PAS domain)"/>
    <property type="match status" value="2"/>
</dbReference>
<dbReference type="SMART" id="SM00065">
    <property type="entry name" value="GAF"/>
    <property type="match status" value="1"/>
</dbReference>
<sequence length="632" mass="71504">MLIAPLPANEEARLRLLRSLDLLDTPAEETFDRITRVVSELLQVPIALVSLVDEHRQWFKSVVGLEVCETPRDLAFCAHALHVEDMLLIEDAWQDPRFADNPLVTGEPYVRFYAGVPLRSSQGLVLGTLCAIDTQPRTLTERAKASLKDLARVVERELIQREAARETRLIQEQDAQALRYREARFTAMFQQSPIGKTLVDLQGRFAEVNPKLCEILGYTVEELRQKTFSDITYSEDLATDLNLVADLMFNRRQTYSLEKRYIHKAGHLVWVAIDVTLVRDGAGNPLHFIAAVHDIRQRKEHEALRLNYQAELERSVQERTLELQSSRETLQTITDNLPILIAQVDRNLCYRFNNDVYRQIFNIDPKTLLGKPLTAMLRPELYRELLPCFQRALAGERVSHDNIQYSLEQERIWSATYIPDVRHGEVVGFYVMSQDVTERKRAEKALVDKAMLDPLTGLPNRRALHDRLEQVIAAARHDGVPFSLFFLDLDGFKLANDTHGHEGGDEILKQVARRLGQAIRKDDFISRLAGDEFVIIASGVASEAICSRIAKSVCDAISVPFSLSDGPAKIGTSIGIALSSMIENLSAENIMARADAAMYTAKRKGRNNYQFASGSAELPHNVRPINLRKQED</sequence>
<dbReference type="RefSeq" id="WP_073450809.1">
    <property type="nucleotide sequence ID" value="NZ_FQYS01000025.1"/>
</dbReference>
<dbReference type="CDD" id="cd00130">
    <property type="entry name" value="PAS"/>
    <property type="match status" value="2"/>
</dbReference>
<dbReference type="EC" id="2.7.13.3" evidence="7"/>
<evidence type="ECO:0000256" key="1">
    <source>
        <dbReference type="ARBA" id="ARBA00001946"/>
    </source>
</evidence>
<evidence type="ECO:0000313" key="7">
    <source>
        <dbReference type="EMBL" id="SPZ00210.1"/>
    </source>
</evidence>
<dbReference type="SMART" id="SM00091">
    <property type="entry name" value="PAS"/>
    <property type="match status" value="2"/>
</dbReference>
<dbReference type="InterPro" id="IPR000700">
    <property type="entry name" value="PAS-assoc_C"/>
</dbReference>